<feature type="compositionally biased region" description="Basic and acidic residues" evidence="1">
    <location>
        <begin position="10"/>
        <end position="19"/>
    </location>
</feature>
<sequence length="398" mass="43887">MAGKRGRSRKKDESPEIKSPEGGGCSQVFQQQETMASTGRGKVTRVKLEPKQGAVTSLQSTLPGFALSDTSPSHHRYQTRNYLKAVIGQCKFMTTTPRSPVRHVKVLYPSCASGDFPSHLITGISHETKVKVDDSVHAELKHQSTLTNYGALGVVNKADAVFTANATEPETRSGQSGAHPAKSMSLNLTRIAALMNDSSSDADEVGSRPGCLSVIVDGYRVKEEAIPVLQKIFLKYGDIAMNSSFSSVTFSSSLLEFVCDIYKKLEETDFLSITPKEIQSMLAEVRDLEAAKIDVGWLSRRLNDISQAKQLLQDSCKLKEAKTRNLVVMETNKKELGELKEELAACIATCRVLQERIRKKEDEFGIARSENEIIMQNFADLKAKVNSFLKKSLVHDLL</sequence>
<keyword evidence="3" id="KW-1185">Reference proteome</keyword>
<feature type="compositionally biased region" description="Polar residues" evidence="1">
    <location>
        <begin position="27"/>
        <end position="37"/>
    </location>
</feature>
<evidence type="ECO:0000313" key="3">
    <source>
        <dbReference type="Proteomes" id="UP000823775"/>
    </source>
</evidence>
<protein>
    <submittedName>
        <fullName evidence="2">Uncharacterized protein</fullName>
    </submittedName>
</protein>
<feature type="region of interest" description="Disordered" evidence="1">
    <location>
        <begin position="1"/>
        <end position="42"/>
    </location>
</feature>
<gene>
    <name evidence="2" type="ORF">HAX54_020817</name>
</gene>
<proteinExistence type="predicted"/>
<evidence type="ECO:0000256" key="1">
    <source>
        <dbReference type="SAM" id="MobiDB-lite"/>
    </source>
</evidence>
<comment type="caution">
    <text evidence="2">The sequence shown here is derived from an EMBL/GenBank/DDBJ whole genome shotgun (WGS) entry which is preliminary data.</text>
</comment>
<organism evidence="2 3">
    <name type="scientific">Datura stramonium</name>
    <name type="common">Jimsonweed</name>
    <name type="synonym">Common thornapple</name>
    <dbReference type="NCBI Taxonomy" id="4076"/>
    <lineage>
        <taxon>Eukaryota</taxon>
        <taxon>Viridiplantae</taxon>
        <taxon>Streptophyta</taxon>
        <taxon>Embryophyta</taxon>
        <taxon>Tracheophyta</taxon>
        <taxon>Spermatophyta</taxon>
        <taxon>Magnoliopsida</taxon>
        <taxon>eudicotyledons</taxon>
        <taxon>Gunneridae</taxon>
        <taxon>Pentapetalae</taxon>
        <taxon>asterids</taxon>
        <taxon>lamiids</taxon>
        <taxon>Solanales</taxon>
        <taxon>Solanaceae</taxon>
        <taxon>Solanoideae</taxon>
        <taxon>Datureae</taxon>
        <taxon>Datura</taxon>
    </lineage>
</organism>
<dbReference type="Proteomes" id="UP000823775">
    <property type="component" value="Unassembled WGS sequence"/>
</dbReference>
<dbReference type="Pfam" id="PF05278">
    <property type="entry name" value="PEARLI-4"/>
    <property type="match status" value="1"/>
</dbReference>
<evidence type="ECO:0000313" key="2">
    <source>
        <dbReference type="EMBL" id="MCD7453402.1"/>
    </source>
</evidence>
<name>A0ABS8S2Y4_DATST</name>
<dbReference type="PANTHER" id="PTHR35358:SF10">
    <property type="entry name" value="PLANT PHOSPHOLIPASE-LIKE PROTEIN"/>
    <property type="match status" value="1"/>
</dbReference>
<dbReference type="PANTHER" id="PTHR35358">
    <property type="entry name" value="OS06G0711100 PROTEIN"/>
    <property type="match status" value="1"/>
</dbReference>
<reference evidence="2 3" key="1">
    <citation type="journal article" date="2021" name="BMC Genomics">
        <title>Datura genome reveals duplications of psychoactive alkaloid biosynthetic genes and high mutation rate following tissue culture.</title>
        <authorList>
            <person name="Rajewski A."/>
            <person name="Carter-House D."/>
            <person name="Stajich J."/>
            <person name="Litt A."/>
        </authorList>
    </citation>
    <scope>NUCLEOTIDE SEQUENCE [LARGE SCALE GENOMIC DNA]</scope>
    <source>
        <strain evidence="2">AR-01</strain>
    </source>
</reference>
<dbReference type="EMBL" id="JACEIK010000250">
    <property type="protein sequence ID" value="MCD7453402.1"/>
    <property type="molecule type" value="Genomic_DNA"/>
</dbReference>
<accession>A0ABS8S2Y4</accession>
<dbReference type="InterPro" id="IPR007942">
    <property type="entry name" value="PLipase-like"/>
</dbReference>